<dbReference type="SUPFAM" id="SSF56801">
    <property type="entry name" value="Acetyl-CoA synthetase-like"/>
    <property type="match status" value="1"/>
</dbReference>
<dbReference type="EMBL" id="VOGC01000007">
    <property type="protein sequence ID" value="MQN02122.1"/>
    <property type="molecule type" value="Genomic_DNA"/>
</dbReference>
<evidence type="ECO:0000259" key="1">
    <source>
        <dbReference type="Pfam" id="PF00501"/>
    </source>
</evidence>
<reference evidence="2" key="1">
    <citation type="journal article" date="2020" name="Appl. Environ. Microbiol.">
        <title>Medium-Chain Fatty Acid Synthesis by 'Candidatus Weimeria bifida' gen. nov., sp. nov., and 'Candidatus Pseudoramibacter fermentans' sp. nov.</title>
        <authorList>
            <person name="Scarborough M.J."/>
            <person name="Myers K.S."/>
            <person name="Donohue T.J."/>
            <person name="Noguera D.R."/>
        </authorList>
    </citation>
    <scope>NUCLEOTIDE SEQUENCE</scope>
    <source>
        <strain evidence="2">LCO1.1</strain>
    </source>
</reference>
<dbReference type="InterPro" id="IPR045851">
    <property type="entry name" value="AMP-bd_C_sf"/>
</dbReference>
<name>A0A6N7J0S4_9FIRM</name>
<evidence type="ECO:0000313" key="2">
    <source>
        <dbReference type="EMBL" id="MQN02122.1"/>
    </source>
</evidence>
<dbReference type="GO" id="GO:0005737">
    <property type="term" value="C:cytoplasm"/>
    <property type="evidence" value="ECO:0007669"/>
    <property type="project" value="TreeGrafter"/>
</dbReference>
<keyword evidence="3" id="KW-1185">Reference proteome</keyword>
<comment type="caution">
    <text evidence="2">The sequence shown here is derived from an EMBL/GenBank/DDBJ whole genome shotgun (WGS) entry which is preliminary data.</text>
</comment>
<dbReference type="InterPro" id="IPR000873">
    <property type="entry name" value="AMP-dep_synth/lig_dom"/>
</dbReference>
<dbReference type="Proteomes" id="UP000460257">
    <property type="component" value="Unassembled WGS sequence"/>
</dbReference>
<proteinExistence type="predicted"/>
<dbReference type="GO" id="GO:0043041">
    <property type="term" value="P:amino acid activation for nonribosomal peptide biosynthetic process"/>
    <property type="evidence" value="ECO:0007669"/>
    <property type="project" value="TreeGrafter"/>
</dbReference>
<dbReference type="NCBIfam" id="TIGR01733">
    <property type="entry name" value="AA-adenyl-dom"/>
    <property type="match status" value="1"/>
</dbReference>
<accession>A0A6N7J0S4</accession>
<gene>
    <name evidence="2" type="ORF">FRC54_09530</name>
</gene>
<dbReference type="AlphaFoldDB" id="A0A6N7J0S4"/>
<dbReference type="Pfam" id="PF00501">
    <property type="entry name" value="AMP-binding"/>
    <property type="match status" value="1"/>
</dbReference>
<dbReference type="PANTHER" id="PTHR45527:SF1">
    <property type="entry name" value="FATTY ACID SYNTHASE"/>
    <property type="match status" value="1"/>
</dbReference>
<dbReference type="Gene3D" id="3.30.300.30">
    <property type="match status" value="1"/>
</dbReference>
<dbReference type="GO" id="GO:0031177">
    <property type="term" value="F:phosphopantetheine binding"/>
    <property type="evidence" value="ECO:0007669"/>
    <property type="project" value="TreeGrafter"/>
</dbReference>
<dbReference type="GO" id="GO:0044550">
    <property type="term" value="P:secondary metabolite biosynthetic process"/>
    <property type="evidence" value="ECO:0007669"/>
    <property type="project" value="TreeGrafter"/>
</dbReference>
<evidence type="ECO:0000313" key="3">
    <source>
        <dbReference type="Proteomes" id="UP000460257"/>
    </source>
</evidence>
<dbReference type="InterPro" id="IPR010071">
    <property type="entry name" value="AA_adenyl_dom"/>
</dbReference>
<dbReference type="InterPro" id="IPR042099">
    <property type="entry name" value="ANL_N_sf"/>
</dbReference>
<sequence>MANSKTVLDFLEETATIYKDKIAVKDPEKTYTWGELIEKSKKAGRRIASATNGKVGFPAAILADKSSDLLAVITGIIYAGGFYVVINPEQPAGRIEKILDILRPEILICESKYQEKLDDAGFKGVKYDLDLMVSDSKEDSAQMADEEALTEIRSKLDRESPLYGIFTSGSTGSPKCIQVNHGSVIDFIGHFVKIFDFKSDDVIASQAPFDFDVSIKDIFTAFQTGAALLLIPREYFSTPKTLMDYLCDNHVTSLTWAVSALCIISGLNCFSYRVPNELRRVMFSGEVMPVKQLNIWMDNVRDARYVNLYGPSEITCNCTYYEITRRFSDKEKLPLGKAFPGRKVFLLDPEGNVIHEKGCPGEICVMGESLAVGYYNNPEETKKHFVEFGPDKKRMYKTGDLALYGDDGEMYFAGRKDFQIKHMGHRIELEEIERNTDSVEGVERSVCAFDSKKNRIYLYYKGKIDKKTLHRKEKENLPLYMVPNKFFHIREFVLNKNGKIDRKALSSLEEVIEEK</sequence>
<protein>
    <submittedName>
        <fullName evidence="2">Amino acid adenylation domain-containing protein</fullName>
    </submittedName>
</protein>
<dbReference type="PANTHER" id="PTHR45527">
    <property type="entry name" value="NONRIBOSOMAL PEPTIDE SYNTHETASE"/>
    <property type="match status" value="1"/>
</dbReference>
<feature type="domain" description="AMP-dependent synthetase/ligase" evidence="1">
    <location>
        <begin position="11"/>
        <end position="375"/>
    </location>
</feature>
<organism evidence="2 3">
    <name type="scientific">Candidatus Weimeria bifida</name>
    <dbReference type="NCBI Taxonomy" id="2599074"/>
    <lineage>
        <taxon>Bacteria</taxon>
        <taxon>Bacillati</taxon>
        <taxon>Bacillota</taxon>
        <taxon>Clostridia</taxon>
        <taxon>Lachnospirales</taxon>
        <taxon>Lachnospiraceae</taxon>
        <taxon>Candidatus Weimeria</taxon>
    </lineage>
</organism>
<dbReference type="Gene3D" id="3.40.50.12780">
    <property type="entry name" value="N-terminal domain of ligase-like"/>
    <property type="match status" value="1"/>
</dbReference>